<dbReference type="PANTHER" id="PTHR41339">
    <property type="entry name" value="LIPL48"/>
    <property type="match status" value="1"/>
</dbReference>
<dbReference type="PROSITE" id="PS50853">
    <property type="entry name" value="FN3"/>
    <property type="match status" value="1"/>
</dbReference>
<evidence type="ECO:0000259" key="3">
    <source>
        <dbReference type="PROSITE" id="PS50853"/>
    </source>
</evidence>
<feature type="signal peptide" evidence="2">
    <location>
        <begin position="1"/>
        <end position="18"/>
    </location>
</feature>
<organism evidence="4 5">
    <name type="scientific">Roseisolibacter agri</name>
    <dbReference type="NCBI Taxonomy" id="2014610"/>
    <lineage>
        <taxon>Bacteria</taxon>
        <taxon>Pseudomonadati</taxon>
        <taxon>Gemmatimonadota</taxon>
        <taxon>Gemmatimonadia</taxon>
        <taxon>Gemmatimonadales</taxon>
        <taxon>Gemmatimonadaceae</taxon>
        <taxon>Roseisolibacter</taxon>
    </lineage>
</organism>
<feature type="region of interest" description="Disordered" evidence="1">
    <location>
        <begin position="23"/>
        <end position="45"/>
    </location>
</feature>
<evidence type="ECO:0000256" key="2">
    <source>
        <dbReference type="SAM" id="SignalP"/>
    </source>
</evidence>
<evidence type="ECO:0000256" key="1">
    <source>
        <dbReference type="SAM" id="MobiDB-lite"/>
    </source>
</evidence>
<evidence type="ECO:0000313" key="4">
    <source>
        <dbReference type="EMBL" id="GLC28045.1"/>
    </source>
</evidence>
<comment type="caution">
    <text evidence="4">The sequence shown here is derived from an EMBL/GenBank/DDBJ whole genome shotgun (WGS) entry which is preliminary data.</text>
</comment>
<dbReference type="EMBL" id="BRXS01000007">
    <property type="protein sequence ID" value="GLC28045.1"/>
    <property type="molecule type" value="Genomic_DNA"/>
</dbReference>
<dbReference type="InterPro" id="IPR013783">
    <property type="entry name" value="Ig-like_fold"/>
</dbReference>
<dbReference type="SUPFAM" id="SSF49265">
    <property type="entry name" value="Fibronectin type III"/>
    <property type="match status" value="1"/>
</dbReference>
<feature type="chain" id="PRO_5041220934" description="Fibronectin type-III domain-containing protein" evidence="2">
    <location>
        <begin position="19"/>
        <end position="570"/>
    </location>
</feature>
<accession>A0AA37V2M3</accession>
<feature type="domain" description="Fibronectin type-III" evidence="3">
    <location>
        <begin position="41"/>
        <end position="127"/>
    </location>
</feature>
<dbReference type="InterPro" id="IPR003961">
    <property type="entry name" value="FN3_dom"/>
</dbReference>
<dbReference type="Pfam" id="PF00041">
    <property type="entry name" value="fn3"/>
    <property type="match status" value="1"/>
</dbReference>
<reference evidence="4" key="1">
    <citation type="submission" date="2022-08" db="EMBL/GenBank/DDBJ databases">
        <title>Draft genome sequencing of Roseisolibacter agri AW1220.</title>
        <authorList>
            <person name="Tobiishi Y."/>
            <person name="Tonouchi A."/>
        </authorList>
    </citation>
    <scope>NUCLEOTIDE SEQUENCE</scope>
    <source>
        <strain evidence="4">AW1220</strain>
    </source>
</reference>
<dbReference type="CDD" id="cd00063">
    <property type="entry name" value="FN3"/>
    <property type="match status" value="1"/>
</dbReference>
<sequence>MRTPSRLPLLALPLVLLAACGGSDSTGPDGGTTPPPTTLGAPTSVQGTALSTSAVRLTWTAVTGATAYVVQRTPAGGSATRAGVATAATFDDSGLLPATSYQYQVAAVRGADTSSYSAAVTVATRALGAVAAALRGDITASRTLSADTTYVISGFVKVRAGATLTIQPGTRLVGDSTVAGSLLMIARGARIDARGTEAQPIVFTSQRAAGSRAPGDWGGLVIVGNAPSSRTPALARTVGTAAQAETYGGGTSAGDDSGILRYVRVEFAGAEVPTGTDGTPTAVGAFSFYAVGRGTTVEYLQALENLGSSFQWFGGTVDARYLVSYESGDDHFSWSEGYQGRNQFVIGFQSHEPAPRAGLVSTTPRGFQGYGCDPNVEGCVTSTQAPISEPVFANFTLVGPGAGGFAALQTRDQSHGIMIRRGSGASLVNGVVARWQAQGLSVREAATDTLRQRDSLYIGAVLLTDNQLGPFDAAGGAGFGTATNFPGAVAGTGTAATLFTALPTGVPTAAAFDWTPATPLRTGGLAAFPTRVAARTGGFFGAPLATTTYLGAVSPTGPRWWQGWTSYARN</sequence>
<dbReference type="RefSeq" id="WP_284352471.1">
    <property type="nucleotide sequence ID" value="NZ_BRXS01000007.1"/>
</dbReference>
<dbReference type="InterPro" id="IPR036116">
    <property type="entry name" value="FN3_sf"/>
</dbReference>
<name>A0AA37V2M3_9BACT</name>
<gene>
    <name evidence="4" type="ORF">rosag_45580</name>
</gene>
<evidence type="ECO:0000313" key="5">
    <source>
        <dbReference type="Proteomes" id="UP001161325"/>
    </source>
</evidence>
<dbReference type="Proteomes" id="UP001161325">
    <property type="component" value="Unassembled WGS sequence"/>
</dbReference>
<dbReference type="SMART" id="SM00060">
    <property type="entry name" value="FN3"/>
    <property type="match status" value="1"/>
</dbReference>
<keyword evidence="5" id="KW-1185">Reference proteome</keyword>
<dbReference type="PROSITE" id="PS51257">
    <property type="entry name" value="PROKAR_LIPOPROTEIN"/>
    <property type="match status" value="1"/>
</dbReference>
<dbReference type="PANTHER" id="PTHR41339:SF1">
    <property type="entry name" value="SECRETED PROTEIN"/>
    <property type="match status" value="1"/>
</dbReference>
<proteinExistence type="predicted"/>
<protein>
    <recommendedName>
        <fullName evidence="3">Fibronectin type-III domain-containing protein</fullName>
    </recommendedName>
</protein>
<keyword evidence="2" id="KW-0732">Signal</keyword>
<dbReference type="AlphaFoldDB" id="A0AA37V2M3"/>
<dbReference type="Gene3D" id="2.60.40.10">
    <property type="entry name" value="Immunoglobulins"/>
    <property type="match status" value="1"/>
</dbReference>